<dbReference type="GO" id="GO:0016042">
    <property type="term" value="P:lipid catabolic process"/>
    <property type="evidence" value="ECO:0007669"/>
    <property type="project" value="UniProtKB-KW"/>
</dbReference>
<evidence type="ECO:0000259" key="6">
    <source>
        <dbReference type="PROSITE" id="PS50003"/>
    </source>
</evidence>
<dbReference type="GO" id="GO:0032587">
    <property type="term" value="C:ruffle membrane"/>
    <property type="evidence" value="ECO:0007669"/>
    <property type="project" value="TreeGrafter"/>
</dbReference>
<keyword evidence="9" id="KW-1185">Reference proteome</keyword>
<evidence type="ECO:0000259" key="7">
    <source>
        <dbReference type="PROSITE" id="PS50222"/>
    </source>
</evidence>
<dbReference type="Gene3D" id="2.30.29.30">
    <property type="entry name" value="Pleckstrin-homology domain (PH domain)/Phosphotyrosine-binding domain (PTB)"/>
    <property type="match status" value="2"/>
</dbReference>
<evidence type="ECO:0000256" key="2">
    <source>
        <dbReference type="ARBA" id="ARBA00023674"/>
    </source>
</evidence>
<dbReference type="SMART" id="SM00252">
    <property type="entry name" value="SH2"/>
    <property type="match status" value="2"/>
</dbReference>
<dbReference type="InterPro" id="IPR011993">
    <property type="entry name" value="PH-like_dom_sf"/>
</dbReference>
<keyword evidence="4" id="KW-0378">Hydrolase</keyword>
<dbReference type="InterPro" id="IPR035023">
    <property type="entry name" value="PLC-gamma_C-SH2"/>
</dbReference>
<dbReference type="SUPFAM" id="SSF47473">
    <property type="entry name" value="EF-hand"/>
    <property type="match status" value="1"/>
</dbReference>
<dbReference type="InterPro" id="IPR056586">
    <property type="entry name" value="EF-hand_PLCG1"/>
</dbReference>
<dbReference type="PROSITE" id="PS50007">
    <property type="entry name" value="PIPLC_X_DOMAIN"/>
    <property type="match status" value="1"/>
</dbReference>
<dbReference type="PANTHER" id="PTHR10336">
    <property type="entry name" value="PHOSPHOINOSITIDE-SPECIFIC PHOSPHOLIPASE C FAMILY PROTEIN"/>
    <property type="match status" value="1"/>
</dbReference>
<evidence type="ECO:0000256" key="1">
    <source>
        <dbReference type="ARBA" id="ARBA00022999"/>
    </source>
</evidence>
<dbReference type="EMBL" id="CAJHNH020000263">
    <property type="protein sequence ID" value="CAG5116488.1"/>
    <property type="molecule type" value="Genomic_DNA"/>
</dbReference>
<feature type="domain" description="SH2" evidence="5">
    <location>
        <begin position="629"/>
        <end position="718"/>
    </location>
</feature>
<accession>A0A8S3YJD0</accession>
<dbReference type="PROSITE" id="PS50222">
    <property type="entry name" value="EF_HAND_2"/>
    <property type="match status" value="1"/>
</dbReference>
<dbReference type="PANTHER" id="PTHR10336:SF159">
    <property type="entry name" value="1-PHOSPHATIDYLINOSITOL 4,5-BISPHOSPHATE PHOSPHODIESTERASE GAMMA"/>
    <property type="match status" value="1"/>
</dbReference>
<protein>
    <recommendedName>
        <fullName evidence="4">Phosphoinositide phospholipase C</fullName>
        <ecNumber evidence="4">3.1.4.11</ecNumber>
    </recommendedName>
</protein>
<dbReference type="SUPFAM" id="SSF51695">
    <property type="entry name" value="PLC-like phosphodiesterases"/>
    <property type="match status" value="1"/>
</dbReference>
<dbReference type="AlphaFoldDB" id="A0A8S3YJD0"/>
<dbReference type="Pfam" id="PF00017">
    <property type="entry name" value="SH2"/>
    <property type="match status" value="1"/>
</dbReference>
<dbReference type="FunFam" id="3.30.505.10:FF:000009">
    <property type="entry name" value="1-phosphatidylinositol 4,5-bisphosphate phosphodiesterase gamma"/>
    <property type="match status" value="1"/>
</dbReference>
<keyword evidence="4" id="KW-0443">Lipid metabolism</keyword>
<comment type="catalytic activity">
    <reaction evidence="2">
        <text>a 1,2-diacyl-sn-glycero-3-phospho-(1D-myo-inositol-4,5-bisphosphate) + H2O = 1D-myo-inositol 1,4,5-trisphosphate + a 1,2-diacyl-sn-glycerol + H(+)</text>
        <dbReference type="Rhea" id="RHEA:33179"/>
        <dbReference type="ChEBI" id="CHEBI:15377"/>
        <dbReference type="ChEBI" id="CHEBI:15378"/>
        <dbReference type="ChEBI" id="CHEBI:17815"/>
        <dbReference type="ChEBI" id="CHEBI:58456"/>
        <dbReference type="ChEBI" id="CHEBI:203600"/>
        <dbReference type="EC" id="3.1.4.11"/>
    </reaction>
    <physiologicalReaction direction="left-to-right" evidence="2">
        <dbReference type="Rhea" id="RHEA:33180"/>
    </physiologicalReaction>
</comment>
<dbReference type="CDD" id="cd09932">
    <property type="entry name" value="SH2_C-SH2_PLC_gamma_like"/>
    <property type="match status" value="1"/>
</dbReference>
<sequence length="728" mass="85528">MASAVMVNGGPPTPDIVEVMRLLEMGLVTTIFFYRKRPERRTLKVKLESRQLMWIKREASRPEGIANLRDVKEFRCGKNSKDFEKWPDEAKKVDSRLSFTVYYGNDFKLKSLSVIANSYDEFNYWRKGLDYLVKETKEACHQLQLERWLRKEFYLMEKIGSYVVTLKNLKAWLPRINYKMSTNKLRERFQEFDVESKGEINYEQFAALYHRLVHVQSITDENFEKYFEPFGEEKRMRLESFQQFLIEEQKEVKASDVGYVKHLMLEFLDDQVRAAAGLFFTQIEFEDFLFSQHNPLFDNKYDSITQDMSQPLCMYWIASSHNTYLTGDQLYSSSSAEAYARALRMGCRCLELDCWDGPDGYPNIYHGHTLTSKIKFTDVLKIINDHAWVTSEFPLILSIENHCSLSQQRNMAIAFRETFGDKLLVEPLQKDAAVLPSPSELKFKIILKHKKLPEWVDGNEWRYAVSTEDSGNLEVDLSTSVKNGILYLEDPYDGTWHPHFFVLNGSKLYYAEETPSQDQDEEMEDDDTASIEGRPVDELHFSEKWFHGRLEGGRKRAEELLRLRLIALDLYFSRQERGQVKYYLIDAVTFDSLYHLIMHYRQFPLRSADFTQVLKEPVPQPQSHEDKHWYHEGMSRTAAEELLKRVPDDGAFLVRHSGTDQYSYAISFRADGKIKHCRIKLEGRLFTIGNAQFESLVELVQHYEHTPLYKKMKLRLPVNQQFVDMVNM</sequence>
<evidence type="ECO:0000313" key="9">
    <source>
        <dbReference type="Proteomes" id="UP000678393"/>
    </source>
</evidence>
<organism evidence="8 9">
    <name type="scientific">Candidula unifasciata</name>
    <dbReference type="NCBI Taxonomy" id="100452"/>
    <lineage>
        <taxon>Eukaryota</taxon>
        <taxon>Metazoa</taxon>
        <taxon>Spiralia</taxon>
        <taxon>Lophotrochozoa</taxon>
        <taxon>Mollusca</taxon>
        <taxon>Gastropoda</taxon>
        <taxon>Heterobranchia</taxon>
        <taxon>Euthyneura</taxon>
        <taxon>Panpulmonata</taxon>
        <taxon>Eupulmonata</taxon>
        <taxon>Stylommatophora</taxon>
        <taxon>Helicina</taxon>
        <taxon>Helicoidea</taxon>
        <taxon>Geomitridae</taxon>
        <taxon>Candidula</taxon>
    </lineage>
</organism>
<keyword evidence="4" id="KW-0442">Lipid degradation</keyword>
<dbReference type="InterPro" id="IPR001192">
    <property type="entry name" value="PI-PLC_fam"/>
</dbReference>
<dbReference type="GO" id="GO:0004435">
    <property type="term" value="F:phosphatidylinositol-4,5-bisphosphate phospholipase C activity"/>
    <property type="evidence" value="ECO:0007669"/>
    <property type="project" value="UniProtKB-EC"/>
</dbReference>
<dbReference type="CDD" id="cd13362">
    <property type="entry name" value="PH_PLC_gamma"/>
    <property type="match status" value="1"/>
</dbReference>
<dbReference type="Pfam" id="PF23583">
    <property type="entry name" value="EF_HAND_2_PLCG"/>
    <property type="match status" value="1"/>
</dbReference>
<feature type="domain" description="PH" evidence="6">
    <location>
        <begin position="21"/>
        <end position="134"/>
    </location>
</feature>
<dbReference type="EC" id="3.1.4.11" evidence="4"/>
<dbReference type="Pfam" id="PF23329">
    <property type="entry name" value="EF_HAND_1_PLCG"/>
    <property type="match status" value="1"/>
</dbReference>
<dbReference type="InterPro" id="IPR000909">
    <property type="entry name" value="PLipase_C_PInositol-sp_X_dom"/>
</dbReference>
<feature type="non-terminal residue" evidence="8">
    <location>
        <position position="1"/>
    </location>
</feature>
<dbReference type="GO" id="GO:0010634">
    <property type="term" value="P:positive regulation of epithelial cell migration"/>
    <property type="evidence" value="ECO:0007669"/>
    <property type="project" value="TreeGrafter"/>
</dbReference>
<dbReference type="Gene3D" id="3.20.20.190">
    <property type="entry name" value="Phosphatidylinositol (PI) phosphodiesterase"/>
    <property type="match status" value="1"/>
</dbReference>
<dbReference type="PRINTS" id="PR00401">
    <property type="entry name" value="SH2DOMAIN"/>
</dbReference>
<reference evidence="8" key="1">
    <citation type="submission" date="2021-04" db="EMBL/GenBank/DDBJ databases">
        <authorList>
            <consortium name="Molecular Ecology Group"/>
        </authorList>
    </citation>
    <scope>NUCLEOTIDE SEQUENCE</scope>
</reference>
<feature type="domain" description="EF-hand" evidence="7">
    <location>
        <begin position="180"/>
        <end position="215"/>
    </location>
</feature>
<dbReference type="Gene3D" id="1.10.238.10">
    <property type="entry name" value="EF-hand"/>
    <property type="match status" value="1"/>
</dbReference>
<dbReference type="Gene3D" id="3.30.505.10">
    <property type="entry name" value="SH2 domain"/>
    <property type="match status" value="2"/>
</dbReference>
<dbReference type="InterPro" id="IPR036860">
    <property type="entry name" value="SH2_dom_sf"/>
</dbReference>
<evidence type="ECO:0000256" key="4">
    <source>
        <dbReference type="RuleBase" id="RU361133"/>
    </source>
</evidence>
<name>A0A8S3YJD0_9EUPU</name>
<dbReference type="InterPro" id="IPR017946">
    <property type="entry name" value="PLC-like_Pdiesterase_TIM-brl"/>
</dbReference>
<dbReference type="PRINTS" id="PR00390">
    <property type="entry name" value="PHPHLIPASEC"/>
</dbReference>
<dbReference type="InterPro" id="IPR001849">
    <property type="entry name" value="PH_domain"/>
</dbReference>
<dbReference type="GO" id="GO:0048015">
    <property type="term" value="P:phosphatidylinositol-mediated signaling"/>
    <property type="evidence" value="ECO:0007669"/>
    <property type="project" value="TreeGrafter"/>
</dbReference>
<dbReference type="SUPFAM" id="SSF50729">
    <property type="entry name" value="PH domain-like"/>
    <property type="match status" value="1"/>
</dbReference>
<proteinExistence type="predicted"/>
<dbReference type="InterPro" id="IPR002048">
    <property type="entry name" value="EF_hand_dom"/>
</dbReference>
<evidence type="ECO:0000313" key="8">
    <source>
        <dbReference type="EMBL" id="CAG5116488.1"/>
    </source>
</evidence>
<dbReference type="InterPro" id="IPR000980">
    <property type="entry name" value="SH2"/>
</dbReference>
<dbReference type="GO" id="GO:0046488">
    <property type="term" value="P:phosphatidylinositol metabolic process"/>
    <property type="evidence" value="ECO:0007669"/>
    <property type="project" value="TreeGrafter"/>
</dbReference>
<dbReference type="PROSITE" id="PS50001">
    <property type="entry name" value="SH2"/>
    <property type="match status" value="1"/>
</dbReference>
<dbReference type="PROSITE" id="PS50003">
    <property type="entry name" value="PH_DOMAIN"/>
    <property type="match status" value="1"/>
</dbReference>
<dbReference type="OrthoDB" id="269822at2759"/>
<gene>
    <name evidence="8" type="ORF">CUNI_LOCUS2046</name>
</gene>
<dbReference type="SMART" id="SM00148">
    <property type="entry name" value="PLCXc"/>
    <property type="match status" value="1"/>
</dbReference>
<dbReference type="SUPFAM" id="SSF55550">
    <property type="entry name" value="SH2 domain"/>
    <property type="match status" value="2"/>
</dbReference>
<keyword evidence="1 3" id="KW-0727">SH2 domain</keyword>
<dbReference type="Pfam" id="PF00388">
    <property type="entry name" value="PI-PLC-X"/>
    <property type="match status" value="1"/>
</dbReference>
<dbReference type="GO" id="GO:0005509">
    <property type="term" value="F:calcium ion binding"/>
    <property type="evidence" value="ECO:0007669"/>
    <property type="project" value="InterPro"/>
</dbReference>
<evidence type="ECO:0000259" key="5">
    <source>
        <dbReference type="PROSITE" id="PS50001"/>
    </source>
</evidence>
<dbReference type="GO" id="GO:0051209">
    <property type="term" value="P:release of sequestered calcium ion into cytosol"/>
    <property type="evidence" value="ECO:0007669"/>
    <property type="project" value="TreeGrafter"/>
</dbReference>
<comment type="caution">
    <text evidence="8">The sequence shown here is derived from an EMBL/GenBank/DDBJ whole genome shotgun (WGS) entry which is preliminary data.</text>
</comment>
<dbReference type="CDD" id="cd16201">
    <property type="entry name" value="EFh_PI-PLCgamma"/>
    <property type="match status" value="1"/>
</dbReference>
<evidence type="ECO:0000256" key="3">
    <source>
        <dbReference type="PROSITE-ProRule" id="PRU00191"/>
    </source>
</evidence>
<dbReference type="InterPro" id="IPR057061">
    <property type="entry name" value="PLCG_EF-hand_2"/>
</dbReference>
<dbReference type="Proteomes" id="UP000678393">
    <property type="component" value="Unassembled WGS sequence"/>
</dbReference>
<dbReference type="InterPro" id="IPR011992">
    <property type="entry name" value="EF-hand-dom_pair"/>
</dbReference>